<protein>
    <recommendedName>
        <fullName evidence="2">vWA-MoxR associated protein N-terminal HTH domain-containing protein</fullName>
    </recommendedName>
</protein>
<reference evidence="3 4" key="2">
    <citation type="submission" date="2018-06" db="EMBL/GenBank/DDBJ databases">
        <title>Metagenomic assembly of (sub)arctic Cyanobacteria and their associated microbiome from non-axenic cultures.</title>
        <authorList>
            <person name="Baurain D."/>
        </authorList>
    </citation>
    <scope>NUCLEOTIDE SEQUENCE [LARGE SCALE GENOMIC DNA]</scope>
    <source>
        <strain evidence="3">ULC027bin1</strain>
    </source>
</reference>
<dbReference type="AlphaFoldDB" id="A0A2W4XNR3"/>
<evidence type="ECO:0000313" key="3">
    <source>
        <dbReference type="EMBL" id="PZO57827.1"/>
    </source>
</evidence>
<proteinExistence type="predicted"/>
<sequence>MRIDTAIEYADQLLYERTGKHLSDLQSCIIQQSWQGHTYGQVASSAGYSEGHIKDVAAQLWQLLSEALGERITKGNLRSRLINRIKRTLKKAAPDTYESIASVARPMLAPLGHHSTYSGYSGHSDHSDHSVCSVCSDYPIEAVAAKASGDHVEPAHFFGSRSGCASAPNPFPNSPTNRDSWGRRARQNHPRSAVCSAL</sequence>
<organism evidence="3 4">
    <name type="scientific">Phormidesmis priestleyi</name>
    <dbReference type="NCBI Taxonomy" id="268141"/>
    <lineage>
        <taxon>Bacteria</taxon>
        <taxon>Bacillati</taxon>
        <taxon>Cyanobacteriota</taxon>
        <taxon>Cyanophyceae</taxon>
        <taxon>Leptolyngbyales</taxon>
        <taxon>Leptolyngbyaceae</taxon>
        <taxon>Phormidesmis</taxon>
    </lineage>
</organism>
<accession>A0A2W4XNR3</accession>
<gene>
    <name evidence="3" type="ORF">DCF15_06355</name>
</gene>
<feature type="region of interest" description="Disordered" evidence="1">
    <location>
        <begin position="168"/>
        <end position="198"/>
    </location>
</feature>
<evidence type="ECO:0000256" key="1">
    <source>
        <dbReference type="SAM" id="MobiDB-lite"/>
    </source>
</evidence>
<dbReference type="InterPro" id="IPR058651">
    <property type="entry name" value="HTH_VMAP-M9"/>
</dbReference>
<dbReference type="Proteomes" id="UP000249794">
    <property type="component" value="Unassembled WGS sequence"/>
</dbReference>
<name>A0A2W4XNR3_9CYAN</name>
<feature type="domain" description="vWA-MoxR associated protein N-terminal HTH" evidence="2">
    <location>
        <begin position="1"/>
        <end position="81"/>
    </location>
</feature>
<comment type="caution">
    <text evidence="3">The sequence shown here is derived from an EMBL/GenBank/DDBJ whole genome shotgun (WGS) entry which is preliminary data.</text>
</comment>
<evidence type="ECO:0000259" key="2">
    <source>
        <dbReference type="Pfam" id="PF26355"/>
    </source>
</evidence>
<evidence type="ECO:0000313" key="4">
    <source>
        <dbReference type="Proteomes" id="UP000249794"/>
    </source>
</evidence>
<dbReference type="EMBL" id="QBMP01000044">
    <property type="protein sequence ID" value="PZO57827.1"/>
    <property type="molecule type" value="Genomic_DNA"/>
</dbReference>
<dbReference type="Pfam" id="PF26355">
    <property type="entry name" value="HTH_VMAP-M9"/>
    <property type="match status" value="1"/>
</dbReference>
<reference evidence="4" key="1">
    <citation type="submission" date="2018-04" db="EMBL/GenBank/DDBJ databases">
        <authorList>
            <person name="Cornet L."/>
        </authorList>
    </citation>
    <scope>NUCLEOTIDE SEQUENCE [LARGE SCALE GENOMIC DNA]</scope>
</reference>